<accession>A0ABX8WLT0</accession>
<dbReference type="EMBL" id="CP080544">
    <property type="protein sequence ID" value="QYR52052.1"/>
    <property type="molecule type" value="Genomic_DNA"/>
</dbReference>
<proteinExistence type="predicted"/>
<protein>
    <submittedName>
        <fullName evidence="2">Uncharacterized protein</fullName>
    </submittedName>
</protein>
<keyword evidence="3" id="KW-1185">Reference proteome</keyword>
<feature type="chain" id="PRO_5046013106" evidence="1">
    <location>
        <begin position="19"/>
        <end position="96"/>
    </location>
</feature>
<gene>
    <name evidence="2" type="ORF">H8L67_05350</name>
</gene>
<evidence type="ECO:0000313" key="3">
    <source>
        <dbReference type="Proteomes" id="UP000824755"/>
    </source>
</evidence>
<evidence type="ECO:0000313" key="2">
    <source>
        <dbReference type="EMBL" id="QYR52052.1"/>
    </source>
</evidence>
<organism evidence="2 3">
    <name type="scientific">Lysobacter soyae</name>
    <dbReference type="NCBI Taxonomy" id="2764185"/>
    <lineage>
        <taxon>Bacteria</taxon>
        <taxon>Pseudomonadati</taxon>
        <taxon>Pseudomonadota</taxon>
        <taxon>Gammaproteobacteria</taxon>
        <taxon>Lysobacterales</taxon>
        <taxon>Lysobacteraceae</taxon>
        <taxon>Lysobacter</taxon>
    </lineage>
</organism>
<evidence type="ECO:0000256" key="1">
    <source>
        <dbReference type="SAM" id="SignalP"/>
    </source>
</evidence>
<sequence>MKKIALLALLLASQMASAGIFSKSPAKSAEEAAAAAMPAVTIFVDATWGFRKQGAANGLSEAHAAFYARGYHVVSVEPYIENADLVGFFVTYERNR</sequence>
<feature type="signal peptide" evidence="1">
    <location>
        <begin position="1"/>
        <end position="18"/>
    </location>
</feature>
<dbReference type="Proteomes" id="UP000824755">
    <property type="component" value="Chromosome"/>
</dbReference>
<keyword evidence="1" id="KW-0732">Signal</keyword>
<dbReference type="RefSeq" id="WP_220378840.1">
    <property type="nucleotide sequence ID" value="NZ_CP080544.1"/>
</dbReference>
<reference evidence="2 3" key="1">
    <citation type="submission" date="2021-08" db="EMBL/GenBank/DDBJ databases">
        <title>Lysobacter sp. strain CJ11 Genome sequencing and assembly.</title>
        <authorList>
            <person name="Kim I."/>
        </authorList>
    </citation>
    <scope>NUCLEOTIDE SEQUENCE [LARGE SCALE GENOMIC DNA]</scope>
    <source>
        <strain evidence="2 3">CJ11</strain>
    </source>
</reference>
<name>A0ABX8WLT0_9GAMM</name>